<keyword evidence="2" id="KW-1185">Reference proteome</keyword>
<protein>
    <submittedName>
        <fullName evidence="1">Uncharacterized protein</fullName>
    </submittedName>
</protein>
<sequence>MPDLCLISSTCDHWTLLQHVRDRPRSGHPKKTTPQEGPFLTLSALRKSSTDLQSVGRKIWAARRPALTAVHRQIRYLSSHFVFLLTQVNTDKRIHVE</sequence>
<dbReference type="Ensembl" id="ENSMMOT00000003563.1">
    <property type="protein sequence ID" value="ENSMMOP00000003510.1"/>
    <property type="gene ID" value="ENSMMOG00000002807.1"/>
</dbReference>
<evidence type="ECO:0000313" key="2">
    <source>
        <dbReference type="Proteomes" id="UP000261620"/>
    </source>
</evidence>
<evidence type="ECO:0000313" key="1">
    <source>
        <dbReference type="Ensembl" id="ENSMMOP00000003510.1"/>
    </source>
</evidence>
<proteinExistence type="predicted"/>
<dbReference type="Proteomes" id="UP000261620">
    <property type="component" value="Unplaced"/>
</dbReference>
<organism evidence="1 2">
    <name type="scientific">Mola mola</name>
    <name type="common">Ocean sunfish</name>
    <name type="synonym">Tetraodon mola</name>
    <dbReference type="NCBI Taxonomy" id="94237"/>
    <lineage>
        <taxon>Eukaryota</taxon>
        <taxon>Metazoa</taxon>
        <taxon>Chordata</taxon>
        <taxon>Craniata</taxon>
        <taxon>Vertebrata</taxon>
        <taxon>Euteleostomi</taxon>
        <taxon>Actinopterygii</taxon>
        <taxon>Neopterygii</taxon>
        <taxon>Teleostei</taxon>
        <taxon>Neoteleostei</taxon>
        <taxon>Acanthomorphata</taxon>
        <taxon>Eupercaria</taxon>
        <taxon>Tetraodontiformes</taxon>
        <taxon>Molidae</taxon>
        <taxon>Mola</taxon>
    </lineage>
</organism>
<dbReference type="AlphaFoldDB" id="A0A3Q4AH72"/>
<reference evidence="1" key="2">
    <citation type="submission" date="2025-09" db="UniProtKB">
        <authorList>
            <consortium name="Ensembl"/>
        </authorList>
    </citation>
    <scope>IDENTIFICATION</scope>
</reference>
<accession>A0A3Q4AH72</accession>
<reference evidence="1" key="1">
    <citation type="submission" date="2025-08" db="UniProtKB">
        <authorList>
            <consortium name="Ensembl"/>
        </authorList>
    </citation>
    <scope>IDENTIFICATION</scope>
</reference>
<name>A0A3Q4AH72_MOLML</name>